<feature type="DNA-binding region" description="H-T-H motif" evidence="4">
    <location>
        <begin position="35"/>
        <end position="54"/>
    </location>
</feature>
<dbReference type="GO" id="GO:0000976">
    <property type="term" value="F:transcription cis-regulatory region binding"/>
    <property type="evidence" value="ECO:0007669"/>
    <property type="project" value="TreeGrafter"/>
</dbReference>
<dbReference type="PROSITE" id="PS50977">
    <property type="entry name" value="HTH_TETR_2"/>
    <property type="match status" value="1"/>
</dbReference>
<evidence type="ECO:0000259" key="5">
    <source>
        <dbReference type="PROSITE" id="PS50977"/>
    </source>
</evidence>
<dbReference type="InterPro" id="IPR050109">
    <property type="entry name" value="HTH-type_TetR-like_transc_reg"/>
</dbReference>
<dbReference type="SUPFAM" id="SSF46689">
    <property type="entry name" value="Homeodomain-like"/>
    <property type="match status" value="1"/>
</dbReference>
<evidence type="ECO:0000256" key="1">
    <source>
        <dbReference type="ARBA" id="ARBA00023015"/>
    </source>
</evidence>
<dbReference type="InterPro" id="IPR001647">
    <property type="entry name" value="HTH_TetR"/>
</dbReference>
<dbReference type="InterPro" id="IPR009057">
    <property type="entry name" value="Homeodomain-like_sf"/>
</dbReference>
<gene>
    <name evidence="6" type="ORF">GCM10011614_01700</name>
</gene>
<dbReference type="EMBL" id="BMZA01000001">
    <property type="protein sequence ID" value="GGY90683.1"/>
    <property type="molecule type" value="Genomic_DNA"/>
</dbReference>
<dbReference type="PANTHER" id="PTHR30055:SF234">
    <property type="entry name" value="HTH-TYPE TRANSCRIPTIONAL REGULATOR BETI"/>
    <property type="match status" value="1"/>
</dbReference>
<accession>A0A918P8H4</accession>
<organism evidence="6 7">
    <name type="scientific">Novosphingobium colocasiae</name>
    <dbReference type="NCBI Taxonomy" id="1256513"/>
    <lineage>
        <taxon>Bacteria</taxon>
        <taxon>Pseudomonadati</taxon>
        <taxon>Pseudomonadota</taxon>
        <taxon>Alphaproteobacteria</taxon>
        <taxon>Sphingomonadales</taxon>
        <taxon>Sphingomonadaceae</taxon>
        <taxon>Novosphingobium</taxon>
    </lineage>
</organism>
<reference evidence="6" key="1">
    <citation type="journal article" date="2014" name="Int. J. Syst. Evol. Microbiol.">
        <title>Complete genome sequence of Corynebacterium casei LMG S-19264T (=DSM 44701T), isolated from a smear-ripened cheese.</title>
        <authorList>
            <consortium name="US DOE Joint Genome Institute (JGI-PGF)"/>
            <person name="Walter F."/>
            <person name="Albersmeier A."/>
            <person name="Kalinowski J."/>
            <person name="Ruckert C."/>
        </authorList>
    </citation>
    <scope>NUCLEOTIDE SEQUENCE</scope>
    <source>
        <strain evidence="6">KCTC 32255</strain>
    </source>
</reference>
<keyword evidence="7" id="KW-1185">Reference proteome</keyword>
<evidence type="ECO:0000313" key="6">
    <source>
        <dbReference type="EMBL" id="GGY90683.1"/>
    </source>
</evidence>
<reference evidence="6" key="2">
    <citation type="submission" date="2020-09" db="EMBL/GenBank/DDBJ databases">
        <authorList>
            <person name="Sun Q."/>
            <person name="Kim S."/>
        </authorList>
    </citation>
    <scope>NUCLEOTIDE SEQUENCE</scope>
    <source>
        <strain evidence="6">KCTC 32255</strain>
    </source>
</reference>
<dbReference type="AlphaFoldDB" id="A0A918P8H4"/>
<name>A0A918P8H4_9SPHN</name>
<dbReference type="PANTHER" id="PTHR30055">
    <property type="entry name" value="HTH-TYPE TRANSCRIPTIONAL REGULATOR RUTR"/>
    <property type="match status" value="1"/>
</dbReference>
<feature type="domain" description="HTH tetR-type" evidence="5">
    <location>
        <begin position="12"/>
        <end position="72"/>
    </location>
</feature>
<protein>
    <recommendedName>
        <fullName evidence="5">HTH tetR-type domain-containing protein</fullName>
    </recommendedName>
</protein>
<evidence type="ECO:0000256" key="2">
    <source>
        <dbReference type="ARBA" id="ARBA00023125"/>
    </source>
</evidence>
<dbReference type="GO" id="GO:0003700">
    <property type="term" value="F:DNA-binding transcription factor activity"/>
    <property type="evidence" value="ECO:0007669"/>
    <property type="project" value="TreeGrafter"/>
</dbReference>
<evidence type="ECO:0000256" key="4">
    <source>
        <dbReference type="PROSITE-ProRule" id="PRU00335"/>
    </source>
</evidence>
<comment type="caution">
    <text evidence="6">The sequence shown here is derived from an EMBL/GenBank/DDBJ whole genome shotgun (WGS) entry which is preliminary data.</text>
</comment>
<keyword evidence="3" id="KW-0804">Transcription</keyword>
<dbReference type="Proteomes" id="UP000648075">
    <property type="component" value="Unassembled WGS sequence"/>
</dbReference>
<evidence type="ECO:0000313" key="7">
    <source>
        <dbReference type="Proteomes" id="UP000648075"/>
    </source>
</evidence>
<proteinExistence type="predicted"/>
<dbReference type="RefSeq" id="WP_189619202.1">
    <property type="nucleotide sequence ID" value="NZ_BMZA01000001.1"/>
</dbReference>
<sequence length="212" mass="23556">MTQISKREQQKNLRRGTILDVAERLIRETGGTDFPIRTLAAQADVAFATPFNLFGSKEGLLYSLLARSLDQITAAGLAFTEPRPADRVIETTRSAVASFLADPELLRPLYLVLLSVSHPDHRPRFMARALRFWHTAARAASDPARTIDDALVDAVARSMMAHFVGVLELWVHRDISDEQFERQTVIGTSLLARAIVSPEDSERLLHLAEANA</sequence>
<evidence type="ECO:0000256" key="3">
    <source>
        <dbReference type="ARBA" id="ARBA00023163"/>
    </source>
</evidence>
<keyword evidence="2 4" id="KW-0238">DNA-binding</keyword>
<dbReference type="Gene3D" id="1.10.357.10">
    <property type="entry name" value="Tetracycline Repressor, domain 2"/>
    <property type="match status" value="1"/>
</dbReference>
<keyword evidence="1" id="KW-0805">Transcription regulation</keyword>